<dbReference type="EMBL" id="LAZR01001113">
    <property type="protein sequence ID" value="KKN50449.1"/>
    <property type="molecule type" value="Genomic_DNA"/>
</dbReference>
<reference evidence="1" key="1">
    <citation type="journal article" date="2015" name="Nature">
        <title>Complex archaea that bridge the gap between prokaryotes and eukaryotes.</title>
        <authorList>
            <person name="Spang A."/>
            <person name="Saw J.H."/>
            <person name="Jorgensen S.L."/>
            <person name="Zaremba-Niedzwiedzka K."/>
            <person name="Martijn J."/>
            <person name="Lind A.E."/>
            <person name="van Eijk R."/>
            <person name="Schleper C."/>
            <person name="Guy L."/>
            <person name="Ettema T.J."/>
        </authorList>
    </citation>
    <scope>NUCLEOTIDE SEQUENCE</scope>
</reference>
<gene>
    <name evidence="1" type="ORF">LCGC14_0632800</name>
</gene>
<protein>
    <submittedName>
        <fullName evidence="1">Uncharacterized protein</fullName>
    </submittedName>
</protein>
<evidence type="ECO:0000313" key="1">
    <source>
        <dbReference type="EMBL" id="KKN50449.1"/>
    </source>
</evidence>
<name>A0A0F9R6S9_9ZZZZ</name>
<proteinExistence type="predicted"/>
<organism evidence="1">
    <name type="scientific">marine sediment metagenome</name>
    <dbReference type="NCBI Taxonomy" id="412755"/>
    <lineage>
        <taxon>unclassified sequences</taxon>
        <taxon>metagenomes</taxon>
        <taxon>ecological metagenomes</taxon>
    </lineage>
</organism>
<dbReference type="AlphaFoldDB" id="A0A0F9R6S9"/>
<sequence length="59" mass="7015">MEIKKRRLEDKPTFQFYLECLKCTQEIKGTSKKHVESNLDLHLKIKHSGTKKGRKENNE</sequence>
<accession>A0A0F9R6S9</accession>
<comment type="caution">
    <text evidence="1">The sequence shown here is derived from an EMBL/GenBank/DDBJ whole genome shotgun (WGS) entry which is preliminary data.</text>
</comment>